<feature type="domain" description="NTP pyrophosphohydrolase MazG-like" evidence="1">
    <location>
        <begin position="30"/>
        <end position="103"/>
    </location>
</feature>
<dbReference type="FunFam" id="1.10.287.1080:FF:000003">
    <property type="entry name" value="Nucleoside triphosphate pyrophosphohydrolase"/>
    <property type="match status" value="1"/>
</dbReference>
<dbReference type="NCBIfam" id="NF007113">
    <property type="entry name" value="PRK09562.1"/>
    <property type="match status" value="1"/>
</dbReference>
<dbReference type="GO" id="GO:0006950">
    <property type="term" value="P:response to stress"/>
    <property type="evidence" value="ECO:0007669"/>
    <property type="project" value="UniProtKB-ARBA"/>
</dbReference>
<dbReference type="InterPro" id="IPR048015">
    <property type="entry name" value="NTP-PPase_MazG-like_N"/>
</dbReference>
<dbReference type="KEGG" id="tta:Theth_0775"/>
<dbReference type="Proteomes" id="UP000006804">
    <property type="component" value="Chromosome"/>
</dbReference>
<accession>F7YY47</accession>
<dbReference type="InterPro" id="IPR048011">
    <property type="entry name" value="NTP-PPase_MazG-like_C"/>
</dbReference>
<dbReference type="GO" id="GO:0046047">
    <property type="term" value="P:TTP catabolic process"/>
    <property type="evidence" value="ECO:0007669"/>
    <property type="project" value="TreeGrafter"/>
</dbReference>
<dbReference type="GO" id="GO:0046076">
    <property type="term" value="P:dTTP catabolic process"/>
    <property type="evidence" value="ECO:0007669"/>
    <property type="project" value="TreeGrafter"/>
</dbReference>
<dbReference type="PANTHER" id="PTHR30522:SF0">
    <property type="entry name" value="NUCLEOSIDE TRIPHOSPHATE PYROPHOSPHOHYDROLASE"/>
    <property type="match status" value="1"/>
</dbReference>
<keyword evidence="3" id="KW-1185">Reference proteome</keyword>
<dbReference type="Gene3D" id="1.10.287.1080">
    <property type="entry name" value="MazG-like"/>
    <property type="match status" value="2"/>
</dbReference>
<gene>
    <name evidence="2" type="ORF">Theth_0775</name>
</gene>
<sequence precursor="true">MDKICSEFDSLISIMKTLRSEKGCPWDRAQTHESLKPYVVEEAFELVEAIDNKDTKKMKEELGDVLLQVIFHSQIASENGTFDIADVMKTLKDKLIRRHPHVFGQSPGYSYQQWEEIKSKEKGDETKSSIGKINQALPALSLARRIQENAAAVGFDWPDVSGALEKVMEEIEELKKAMERGEQKQLTEEIGDLLFAVVNVARFLNVDPELALRKATEKFVKRFNLIEEYARKNGMNLKELSLAQLDELWEKAKGGELV</sequence>
<dbReference type="PATRIC" id="fig|688269.3.peg.799"/>
<reference evidence="2 3" key="1">
    <citation type="submission" date="2010-11" db="EMBL/GenBank/DDBJ databases">
        <title>The complete genome of Thermotoga thermarum DSM 5069.</title>
        <authorList>
            <consortium name="US DOE Joint Genome Institute (JGI-PGF)"/>
            <person name="Lucas S."/>
            <person name="Copeland A."/>
            <person name="Lapidus A."/>
            <person name="Bruce D."/>
            <person name="Goodwin L."/>
            <person name="Pitluck S."/>
            <person name="Kyrpides N."/>
            <person name="Mavromatis K."/>
            <person name="Ivanova N."/>
            <person name="Zeytun A."/>
            <person name="Brettin T."/>
            <person name="Detter J.C."/>
            <person name="Tapia R."/>
            <person name="Han C."/>
            <person name="Land M."/>
            <person name="Hauser L."/>
            <person name="Markowitz V."/>
            <person name="Cheng J.-F."/>
            <person name="Hugenholtz P."/>
            <person name="Woyke T."/>
            <person name="Wu D."/>
            <person name="Spring S."/>
            <person name="Schroeder M."/>
            <person name="Brambilla E."/>
            <person name="Klenk H.-P."/>
            <person name="Eisen J.A."/>
        </authorList>
    </citation>
    <scope>NUCLEOTIDE SEQUENCE [LARGE SCALE GENOMIC DNA]</scope>
    <source>
        <strain evidence="2 3">DSM 5069</strain>
    </source>
</reference>
<evidence type="ECO:0000313" key="3">
    <source>
        <dbReference type="Proteomes" id="UP000006804"/>
    </source>
</evidence>
<dbReference type="GO" id="GO:0006203">
    <property type="term" value="P:dGTP catabolic process"/>
    <property type="evidence" value="ECO:0007669"/>
    <property type="project" value="TreeGrafter"/>
</dbReference>
<dbReference type="OrthoDB" id="9808939at2"/>
<proteinExistence type="predicted"/>
<dbReference type="GO" id="GO:0046081">
    <property type="term" value="P:dUTP catabolic process"/>
    <property type="evidence" value="ECO:0007669"/>
    <property type="project" value="TreeGrafter"/>
</dbReference>
<dbReference type="GO" id="GO:0046061">
    <property type="term" value="P:dATP catabolic process"/>
    <property type="evidence" value="ECO:0007669"/>
    <property type="project" value="TreeGrafter"/>
</dbReference>
<dbReference type="EMBL" id="CP002351">
    <property type="protein sequence ID" value="AEH50860.1"/>
    <property type="molecule type" value="Genomic_DNA"/>
</dbReference>
<dbReference type="NCBIfam" id="TIGR00444">
    <property type="entry name" value="mazG"/>
    <property type="match status" value="1"/>
</dbReference>
<dbReference type="Pfam" id="PF03819">
    <property type="entry name" value="MazG"/>
    <property type="match status" value="2"/>
</dbReference>
<dbReference type="CDD" id="cd11529">
    <property type="entry name" value="NTP-PPase_MazG_Cterm"/>
    <property type="match status" value="1"/>
</dbReference>
<dbReference type="RefSeq" id="WP_013932082.1">
    <property type="nucleotide sequence ID" value="NC_015707.1"/>
</dbReference>
<name>F7YY47_9THEM</name>
<evidence type="ECO:0000313" key="2">
    <source>
        <dbReference type="EMBL" id="AEH50860.1"/>
    </source>
</evidence>
<dbReference type="SUPFAM" id="SSF101386">
    <property type="entry name" value="all-alpha NTP pyrophosphatases"/>
    <property type="match status" value="2"/>
</dbReference>
<dbReference type="InterPro" id="IPR004518">
    <property type="entry name" value="MazG-like_dom"/>
</dbReference>
<dbReference type="GO" id="GO:0046052">
    <property type="term" value="P:UTP catabolic process"/>
    <property type="evidence" value="ECO:0007669"/>
    <property type="project" value="TreeGrafter"/>
</dbReference>
<dbReference type="GO" id="GO:0047429">
    <property type="term" value="F:nucleoside triphosphate diphosphatase activity"/>
    <property type="evidence" value="ECO:0007669"/>
    <property type="project" value="InterPro"/>
</dbReference>
<organism evidence="2 3">
    <name type="scientific">Pseudothermotoga thermarum DSM 5069</name>
    <dbReference type="NCBI Taxonomy" id="688269"/>
    <lineage>
        <taxon>Bacteria</taxon>
        <taxon>Thermotogati</taxon>
        <taxon>Thermotogota</taxon>
        <taxon>Thermotogae</taxon>
        <taxon>Thermotogales</taxon>
        <taxon>Thermotogaceae</taxon>
        <taxon>Pseudothermotoga</taxon>
    </lineage>
</organism>
<dbReference type="FunFam" id="1.10.287.1080:FF:000001">
    <property type="entry name" value="Nucleoside triphosphate pyrophosphohydrolase"/>
    <property type="match status" value="1"/>
</dbReference>
<dbReference type="eggNOG" id="COG3956">
    <property type="taxonomic scope" value="Bacteria"/>
</dbReference>
<feature type="domain" description="NTP pyrophosphohydrolase MazG-like" evidence="1">
    <location>
        <begin position="164"/>
        <end position="222"/>
    </location>
</feature>
<dbReference type="PANTHER" id="PTHR30522">
    <property type="entry name" value="NUCLEOSIDE TRIPHOSPHATE PYROPHOSPHOHYDROLASE"/>
    <property type="match status" value="1"/>
</dbReference>
<dbReference type="STRING" id="688269.Theth_0775"/>
<protein>
    <submittedName>
        <fullName evidence="2">MazG family protein</fullName>
    </submittedName>
</protein>
<dbReference type="HOGENOM" id="CLU_038356_0_1_0"/>
<dbReference type="CDD" id="cd11528">
    <property type="entry name" value="NTP-PPase_MazG_Nterm"/>
    <property type="match status" value="1"/>
</dbReference>
<dbReference type="InterPro" id="IPR011551">
    <property type="entry name" value="NTP_PyrPHydrolase_MazG"/>
</dbReference>
<dbReference type="AlphaFoldDB" id="F7YY47"/>
<evidence type="ECO:0000259" key="1">
    <source>
        <dbReference type="Pfam" id="PF03819"/>
    </source>
</evidence>